<evidence type="ECO:0000256" key="1">
    <source>
        <dbReference type="SAM" id="MobiDB-lite"/>
    </source>
</evidence>
<dbReference type="OrthoDB" id="310870at2759"/>
<feature type="region of interest" description="Disordered" evidence="1">
    <location>
        <begin position="190"/>
        <end position="242"/>
    </location>
</feature>
<evidence type="ECO:0000313" key="2">
    <source>
        <dbReference type="EMBL" id="KAF9153326.1"/>
    </source>
</evidence>
<dbReference type="EMBL" id="JAAAUQ010000182">
    <property type="protein sequence ID" value="KAF9153326.1"/>
    <property type="molecule type" value="Genomic_DNA"/>
</dbReference>
<feature type="compositionally biased region" description="Basic and acidic residues" evidence="1">
    <location>
        <begin position="229"/>
        <end position="242"/>
    </location>
</feature>
<dbReference type="AlphaFoldDB" id="A0A9P5VD62"/>
<comment type="caution">
    <text evidence="2">The sequence shown here is derived from an EMBL/GenBank/DDBJ whole genome shotgun (WGS) entry which is preliminary data.</text>
</comment>
<keyword evidence="3" id="KW-1185">Reference proteome</keyword>
<reference evidence="2" key="1">
    <citation type="journal article" date="2020" name="Fungal Divers.">
        <title>Resolving the Mortierellaceae phylogeny through synthesis of multi-gene phylogenetics and phylogenomics.</title>
        <authorList>
            <person name="Vandepol N."/>
            <person name="Liber J."/>
            <person name="Desiro A."/>
            <person name="Na H."/>
            <person name="Kennedy M."/>
            <person name="Barry K."/>
            <person name="Grigoriev I.V."/>
            <person name="Miller A.N."/>
            <person name="O'Donnell K."/>
            <person name="Stajich J.E."/>
            <person name="Bonito G."/>
        </authorList>
    </citation>
    <scope>NUCLEOTIDE SEQUENCE</scope>
    <source>
        <strain evidence="2">NRRL 6426</strain>
    </source>
</reference>
<evidence type="ECO:0000313" key="3">
    <source>
        <dbReference type="Proteomes" id="UP000748756"/>
    </source>
</evidence>
<proteinExistence type="predicted"/>
<name>A0A9P5VD62_9FUNG</name>
<dbReference type="Proteomes" id="UP000748756">
    <property type="component" value="Unassembled WGS sequence"/>
</dbReference>
<organism evidence="2 3">
    <name type="scientific">Linnemannia schmuckeri</name>
    <dbReference type="NCBI Taxonomy" id="64567"/>
    <lineage>
        <taxon>Eukaryota</taxon>
        <taxon>Fungi</taxon>
        <taxon>Fungi incertae sedis</taxon>
        <taxon>Mucoromycota</taxon>
        <taxon>Mortierellomycotina</taxon>
        <taxon>Mortierellomycetes</taxon>
        <taxon>Mortierellales</taxon>
        <taxon>Mortierellaceae</taxon>
        <taxon>Linnemannia</taxon>
    </lineage>
</organism>
<sequence>MRGEGHNRPRYYIDSQDASQLCGAFKPDEASVKADCQRAPEMTGIAQESFPPVSGIAFTDQKKRLEKGKMAVCGLHDIDQRGAHKGDDGWRLTWIESRLRYIESAENMYYLIPGFRKTHNIFPKQIPFTASKDEVKEYRRKYFPKQKKINDDALAKKMGWGLNDDEEDAGEEDEFLNTPLLKVDEHEQQAVNGGDASANASSETLLESALGDGSGAKKGVEETSTSGIKAEEQATREPTILKDLRTQVTDLQKQLTSQNEQIAQQQ</sequence>
<gene>
    <name evidence="2" type="ORF">BG015_003656</name>
</gene>
<accession>A0A9P5VD62</accession>
<protein>
    <submittedName>
        <fullName evidence="2">Uncharacterized protein</fullName>
    </submittedName>
</protein>